<reference evidence="4 5" key="1">
    <citation type="journal article" date="2014" name="Nat. Commun.">
        <title>Klebsormidium flaccidum genome reveals primary factors for plant terrestrial adaptation.</title>
        <authorList>
            <person name="Hori K."/>
            <person name="Maruyama F."/>
            <person name="Fujisawa T."/>
            <person name="Togashi T."/>
            <person name="Yamamoto N."/>
            <person name="Seo M."/>
            <person name="Sato S."/>
            <person name="Yamada T."/>
            <person name="Mori H."/>
            <person name="Tajima N."/>
            <person name="Moriyama T."/>
            <person name="Ikeuchi M."/>
            <person name="Watanabe M."/>
            <person name="Wada H."/>
            <person name="Kobayashi K."/>
            <person name="Saito M."/>
            <person name="Masuda T."/>
            <person name="Sasaki-Sekimoto Y."/>
            <person name="Mashiguchi K."/>
            <person name="Awai K."/>
            <person name="Shimojima M."/>
            <person name="Masuda S."/>
            <person name="Iwai M."/>
            <person name="Nobusawa T."/>
            <person name="Narise T."/>
            <person name="Kondo S."/>
            <person name="Saito H."/>
            <person name="Sato R."/>
            <person name="Murakawa M."/>
            <person name="Ihara Y."/>
            <person name="Oshima-Yamada Y."/>
            <person name="Ohtaka K."/>
            <person name="Satoh M."/>
            <person name="Sonobe K."/>
            <person name="Ishii M."/>
            <person name="Ohtani R."/>
            <person name="Kanamori-Sato M."/>
            <person name="Honoki R."/>
            <person name="Miyazaki D."/>
            <person name="Mochizuki H."/>
            <person name="Umetsu J."/>
            <person name="Higashi K."/>
            <person name="Shibata D."/>
            <person name="Kamiya Y."/>
            <person name="Sato N."/>
            <person name="Nakamura Y."/>
            <person name="Tabata S."/>
            <person name="Ida S."/>
            <person name="Kurokawa K."/>
            <person name="Ohta H."/>
        </authorList>
    </citation>
    <scope>NUCLEOTIDE SEQUENCE [LARGE SCALE GENOMIC DNA]</scope>
    <source>
        <strain evidence="4 5">NIES-2285</strain>
    </source>
</reference>
<dbReference type="InterPro" id="IPR020084">
    <property type="entry name" value="NUDIX_hydrolase_CS"/>
</dbReference>
<dbReference type="Pfam" id="PF00293">
    <property type="entry name" value="NUDIX"/>
    <property type="match status" value="1"/>
</dbReference>
<dbReference type="Proteomes" id="UP000054558">
    <property type="component" value="Unassembled WGS sequence"/>
</dbReference>
<dbReference type="PROSITE" id="PS51462">
    <property type="entry name" value="NUDIX"/>
    <property type="match status" value="1"/>
</dbReference>
<dbReference type="PANTHER" id="PTHR10885:SF0">
    <property type="entry name" value="ISOPENTENYL-DIPHOSPHATE DELTA-ISOMERASE"/>
    <property type="match status" value="1"/>
</dbReference>
<feature type="domain" description="Nudix hydrolase" evidence="3">
    <location>
        <begin position="93"/>
        <end position="225"/>
    </location>
</feature>
<dbReference type="GO" id="GO:0016787">
    <property type="term" value="F:hydrolase activity"/>
    <property type="evidence" value="ECO:0007669"/>
    <property type="project" value="UniProtKB-KW"/>
</dbReference>
<dbReference type="EMBL" id="DF237299">
    <property type="protein sequence ID" value="GAQ87398.1"/>
    <property type="molecule type" value="Genomic_DNA"/>
</dbReference>
<evidence type="ECO:0000256" key="2">
    <source>
        <dbReference type="ARBA" id="ARBA00022801"/>
    </source>
</evidence>
<dbReference type="SUPFAM" id="SSF55811">
    <property type="entry name" value="Nudix"/>
    <property type="match status" value="1"/>
</dbReference>
<dbReference type="InterPro" id="IPR015797">
    <property type="entry name" value="NUDIX_hydrolase-like_dom_sf"/>
</dbReference>
<evidence type="ECO:0000313" key="5">
    <source>
        <dbReference type="Proteomes" id="UP000054558"/>
    </source>
</evidence>
<evidence type="ECO:0000259" key="3">
    <source>
        <dbReference type="PROSITE" id="PS51462"/>
    </source>
</evidence>
<evidence type="ECO:0000313" key="4">
    <source>
        <dbReference type="EMBL" id="GAQ87398.1"/>
    </source>
</evidence>
<dbReference type="PANTHER" id="PTHR10885">
    <property type="entry name" value="ISOPENTENYL-DIPHOSPHATE DELTA-ISOMERASE"/>
    <property type="match status" value="1"/>
</dbReference>
<dbReference type="CDD" id="cd04697">
    <property type="entry name" value="NUDIX_Hydrolase"/>
    <property type="match status" value="1"/>
</dbReference>
<dbReference type="STRING" id="105231.A0A1Y1IGX7"/>
<protein>
    <recommendedName>
        <fullName evidence="3">Nudix hydrolase domain-containing protein</fullName>
    </recommendedName>
</protein>
<organism evidence="4 5">
    <name type="scientific">Klebsormidium nitens</name>
    <name type="common">Green alga</name>
    <name type="synonym">Ulothrix nitens</name>
    <dbReference type="NCBI Taxonomy" id="105231"/>
    <lineage>
        <taxon>Eukaryota</taxon>
        <taxon>Viridiplantae</taxon>
        <taxon>Streptophyta</taxon>
        <taxon>Klebsormidiophyceae</taxon>
        <taxon>Klebsormidiales</taxon>
        <taxon>Klebsormidiaceae</taxon>
        <taxon>Klebsormidium</taxon>
    </lineage>
</organism>
<name>A0A1Y1IGX7_KLENI</name>
<gene>
    <name evidence="4" type="ORF">KFL_003500100</name>
</gene>
<evidence type="ECO:0000256" key="1">
    <source>
        <dbReference type="ARBA" id="ARBA00003951"/>
    </source>
</evidence>
<comment type="function">
    <text evidence="1">Catalyzes the 1,3-allylic rearrangement of the homoallylic substrate isopentenyl (IPP) to its highly electrophilic allylic isomer, dimethylallyl diphosphate (DMAPP).</text>
</comment>
<accession>A0A1Y1IGX7</accession>
<dbReference type="PROSITE" id="PS00893">
    <property type="entry name" value="NUDIX_BOX"/>
    <property type="match status" value="1"/>
</dbReference>
<dbReference type="AlphaFoldDB" id="A0A1Y1IGX7"/>
<dbReference type="OrthoDB" id="510307at2759"/>
<dbReference type="Gene3D" id="3.90.79.10">
    <property type="entry name" value="Nucleoside Triphosphate Pyrophosphohydrolase"/>
    <property type="match status" value="1"/>
</dbReference>
<sequence length="237" mass="27137">MNGRGHPSQQATLDFLACQSALGPRRRPSVQARASESNLIVERPAIKQNGAQKKEIYKGLEDSPAKVERCIIVDEENHVVGEASRQDTVGKRLWGRGVYCLVQNRRGQLLVTQRTEEKDLYPGHLDVVVSGCVNVGEEYSDTIVRELSEELGLKTVDRKALTPLFLFKWVDEYCRIWGCGYHYVTDCETFDLQVEEVQWCKWMDLDEVEELIQTARFTPVGLSVLRRFLKERHLPQS</sequence>
<keyword evidence="2" id="KW-0378">Hydrolase</keyword>
<dbReference type="OMA" id="VAWHGWL"/>
<keyword evidence="5" id="KW-1185">Reference proteome</keyword>
<proteinExistence type="predicted"/>
<dbReference type="InterPro" id="IPR000086">
    <property type="entry name" value="NUDIX_hydrolase_dom"/>
</dbReference>